<feature type="transmembrane region" description="Helical" evidence="3">
    <location>
        <begin position="98"/>
        <end position="117"/>
    </location>
</feature>
<evidence type="ECO:0000256" key="2">
    <source>
        <dbReference type="PIRNR" id="PIRNR016661"/>
    </source>
</evidence>
<comment type="subcellular location">
    <subcellularLocation>
        <location evidence="2">Cell membrane</location>
        <topology evidence="2">Multi-pass membrane protein</topology>
    </subcellularLocation>
</comment>
<sequence length="189" mass="19696">MNNINTTNAAGKPSPRRLVLIAMMTAITCILAPLSIPIPVSPVPISLTNLVLLISVYILGWKDASISFIIYLLLGLAGLPVFSGFSGGLGKIAGPTGGYLAGFIFMTVIAGLAVDIFSGRRLPAVIGMALGTAVAYAFGTAWLAIQMDLTFISALSIGVLPYLAGDTLKIILAVIAGPMLQKRLRPLNL</sequence>
<dbReference type="PANTHER" id="PTHR34295:SF1">
    <property type="entry name" value="BIOTIN TRANSPORTER BIOY"/>
    <property type="match status" value="1"/>
</dbReference>
<keyword evidence="2" id="KW-1003">Cell membrane</keyword>
<feature type="transmembrane region" description="Helical" evidence="3">
    <location>
        <begin position="151"/>
        <end position="175"/>
    </location>
</feature>
<dbReference type="AlphaFoldDB" id="A0A844F6C5"/>
<dbReference type="Proteomes" id="UP000462363">
    <property type="component" value="Unassembled WGS sequence"/>
</dbReference>
<proteinExistence type="inferred from homology"/>
<organism evidence="4 5">
    <name type="scientific">Clostridium scindens (strain JCM 10418 / VPI 12708)</name>
    <dbReference type="NCBI Taxonomy" id="29347"/>
    <lineage>
        <taxon>Bacteria</taxon>
        <taxon>Bacillati</taxon>
        <taxon>Bacillota</taxon>
        <taxon>Clostridia</taxon>
        <taxon>Lachnospirales</taxon>
        <taxon>Lachnospiraceae</taxon>
    </lineage>
</organism>
<comment type="caution">
    <text evidence="4">The sequence shown here is derived from an EMBL/GenBank/DDBJ whole genome shotgun (WGS) entry which is preliminary data.</text>
</comment>
<dbReference type="PIRSF" id="PIRSF016661">
    <property type="entry name" value="BioY"/>
    <property type="match status" value="1"/>
</dbReference>
<dbReference type="GO" id="GO:0015225">
    <property type="term" value="F:biotin transmembrane transporter activity"/>
    <property type="evidence" value="ECO:0007669"/>
    <property type="project" value="UniProtKB-UniRule"/>
</dbReference>
<dbReference type="Pfam" id="PF02632">
    <property type="entry name" value="BioY"/>
    <property type="match status" value="1"/>
</dbReference>
<feature type="transmembrane region" description="Helical" evidence="3">
    <location>
        <begin position="42"/>
        <end position="61"/>
    </location>
</feature>
<evidence type="ECO:0000256" key="1">
    <source>
        <dbReference type="ARBA" id="ARBA00010692"/>
    </source>
</evidence>
<feature type="transmembrane region" description="Helical" evidence="3">
    <location>
        <begin position="68"/>
        <end position="86"/>
    </location>
</feature>
<dbReference type="Gene3D" id="1.10.1760.20">
    <property type="match status" value="1"/>
</dbReference>
<keyword evidence="3" id="KW-1133">Transmembrane helix</keyword>
<dbReference type="RefSeq" id="WP_004607657.1">
    <property type="nucleotide sequence ID" value="NZ_AP024846.1"/>
</dbReference>
<feature type="transmembrane region" description="Helical" evidence="3">
    <location>
        <begin position="124"/>
        <end position="145"/>
    </location>
</feature>
<evidence type="ECO:0000313" key="5">
    <source>
        <dbReference type="Proteomes" id="UP000462363"/>
    </source>
</evidence>
<comment type="similarity">
    <text evidence="1 2">Belongs to the BioY family.</text>
</comment>
<dbReference type="InterPro" id="IPR003784">
    <property type="entry name" value="BioY"/>
</dbReference>
<gene>
    <name evidence="4" type="ORF">FYJ37_10865</name>
</gene>
<keyword evidence="2 3" id="KW-0472">Membrane</keyword>
<protein>
    <recommendedName>
        <fullName evidence="2">Biotin transporter</fullName>
    </recommendedName>
</protein>
<accession>A0A844F6C5</accession>
<keyword evidence="3" id="KW-0812">Transmembrane</keyword>
<dbReference type="EMBL" id="VUMB01000021">
    <property type="protein sequence ID" value="MSS40833.1"/>
    <property type="molecule type" value="Genomic_DNA"/>
</dbReference>
<dbReference type="GeneID" id="62695224"/>
<name>A0A844F6C5_CLOSV</name>
<dbReference type="GO" id="GO:0005886">
    <property type="term" value="C:plasma membrane"/>
    <property type="evidence" value="ECO:0007669"/>
    <property type="project" value="UniProtKB-SubCell"/>
</dbReference>
<dbReference type="PANTHER" id="PTHR34295">
    <property type="entry name" value="BIOTIN TRANSPORTER BIOY"/>
    <property type="match status" value="1"/>
</dbReference>
<reference evidence="4 5" key="1">
    <citation type="submission" date="2019-08" db="EMBL/GenBank/DDBJ databases">
        <title>In-depth cultivation of the pig gut microbiome towards novel bacterial diversity and tailored functional studies.</title>
        <authorList>
            <person name="Wylensek D."/>
            <person name="Hitch T.C.A."/>
            <person name="Clavel T."/>
        </authorList>
    </citation>
    <scope>NUCLEOTIDE SEQUENCE [LARGE SCALE GENOMIC DNA]</scope>
    <source>
        <strain evidence="4 5">BL-389-WT-3D</strain>
    </source>
</reference>
<keyword evidence="2" id="KW-0813">Transport</keyword>
<evidence type="ECO:0000256" key="3">
    <source>
        <dbReference type="SAM" id="Phobius"/>
    </source>
</evidence>
<feature type="transmembrane region" description="Helical" evidence="3">
    <location>
        <begin position="18"/>
        <end position="36"/>
    </location>
</feature>
<evidence type="ECO:0000313" key="4">
    <source>
        <dbReference type="EMBL" id="MSS40833.1"/>
    </source>
</evidence>